<proteinExistence type="predicted"/>
<organism evidence="7 8">
    <name type="scientific">Acuticoccus sediminis</name>
    <dbReference type="NCBI Taxonomy" id="2184697"/>
    <lineage>
        <taxon>Bacteria</taxon>
        <taxon>Pseudomonadati</taxon>
        <taxon>Pseudomonadota</taxon>
        <taxon>Alphaproteobacteria</taxon>
        <taxon>Hyphomicrobiales</taxon>
        <taxon>Amorphaceae</taxon>
        <taxon>Acuticoccus</taxon>
    </lineage>
</organism>
<evidence type="ECO:0000313" key="7">
    <source>
        <dbReference type="EMBL" id="RAH96219.1"/>
    </source>
</evidence>
<dbReference type="GO" id="GO:0016491">
    <property type="term" value="F:oxidoreductase activity"/>
    <property type="evidence" value="ECO:0007669"/>
    <property type="project" value="UniProtKB-KW"/>
</dbReference>
<dbReference type="Pfam" id="PF01323">
    <property type="entry name" value="DSBA"/>
    <property type="match status" value="1"/>
</dbReference>
<evidence type="ECO:0000256" key="5">
    <source>
        <dbReference type="SAM" id="SignalP"/>
    </source>
</evidence>
<keyword evidence="3" id="KW-1015">Disulfide bond</keyword>
<dbReference type="SUPFAM" id="SSF52833">
    <property type="entry name" value="Thioredoxin-like"/>
    <property type="match status" value="1"/>
</dbReference>
<comment type="caution">
    <text evidence="7">The sequence shown here is derived from an EMBL/GenBank/DDBJ whole genome shotgun (WGS) entry which is preliminary data.</text>
</comment>
<keyword evidence="1 5" id="KW-0732">Signal</keyword>
<dbReference type="InterPro" id="IPR001853">
    <property type="entry name" value="DSBA-like_thioredoxin_dom"/>
</dbReference>
<keyword evidence="8" id="KW-1185">Reference proteome</keyword>
<evidence type="ECO:0000256" key="2">
    <source>
        <dbReference type="ARBA" id="ARBA00023002"/>
    </source>
</evidence>
<evidence type="ECO:0000259" key="6">
    <source>
        <dbReference type="PROSITE" id="PS51352"/>
    </source>
</evidence>
<evidence type="ECO:0000256" key="1">
    <source>
        <dbReference type="ARBA" id="ARBA00022729"/>
    </source>
</evidence>
<dbReference type="InterPro" id="IPR036249">
    <property type="entry name" value="Thioredoxin-like_sf"/>
</dbReference>
<sequence>MLRTAIMAAMLAITATGAAAESLTDLQKDEVRALIRDHLIENPEILAEAFEALQVRQQAAETESVKNALIEMGDAIRTADNDPVGGNPDGMITVVEFFDYNCPFCRRVKPEVAEFLKNDDRIRYVFKEFPILSASSAQASRAALAVWNLAPEKYWEVHQALMGHDGNLTEDQIRMAIEDAALDWDAIVARGQADDITEKIRQTLRIAERLNINGTPTFVIGTEIIPGFVEAEQLEAAVTRLDD</sequence>
<keyword evidence="4" id="KW-0676">Redox-active center</keyword>
<dbReference type="PROSITE" id="PS51352">
    <property type="entry name" value="THIOREDOXIN_2"/>
    <property type="match status" value="1"/>
</dbReference>
<evidence type="ECO:0000313" key="8">
    <source>
        <dbReference type="Proteomes" id="UP000249590"/>
    </source>
</evidence>
<dbReference type="OrthoDB" id="9780147at2"/>
<evidence type="ECO:0000256" key="4">
    <source>
        <dbReference type="ARBA" id="ARBA00023284"/>
    </source>
</evidence>
<reference evidence="7 8" key="1">
    <citation type="submission" date="2018-05" db="EMBL/GenBank/DDBJ databases">
        <title>Acuticoccus sediminis sp. nov., isolated from deep-sea sediment of Indian Ocean.</title>
        <authorList>
            <person name="Liu X."/>
            <person name="Lai Q."/>
            <person name="Du Y."/>
            <person name="Sun F."/>
            <person name="Zhang X."/>
            <person name="Wang S."/>
            <person name="Shao Z."/>
        </authorList>
    </citation>
    <scope>NUCLEOTIDE SEQUENCE [LARGE SCALE GENOMIC DNA]</scope>
    <source>
        <strain evidence="7 8">PTG4-2</strain>
    </source>
</reference>
<keyword evidence="2" id="KW-0560">Oxidoreductase</keyword>
<dbReference type="InterPro" id="IPR041205">
    <property type="entry name" value="ScsC_N"/>
</dbReference>
<dbReference type="Pfam" id="PF18312">
    <property type="entry name" value="ScsC_N"/>
    <property type="match status" value="1"/>
</dbReference>
<name>A0A8B2NCP6_9HYPH</name>
<feature type="signal peptide" evidence="5">
    <location>
        <begin position="1"/>
        <end position="20"/>
    </location>
</feature>
<dbReference type="EMBL" id="QHHQ01000015">
    <property type="protein sequence ID" value="RAH96219.1"/>
    <property type="molecule type" value="Genomic_DNA"/>
</dbReference>
<dbReference type="PANTHER" id="PTHR13887">
    <property type="entry name" value="GLUTATHIONE S-TRANSFERASE KAPPA"/>
    <property type="match status" value="1"/>
</dbReference>
<dbReference type="AlphaFoldDB" id="A0A8B2NCP6"/>
<evidence type="ECO:0000256" key="3">
    <source>
        <dbReference type="ARBA" id="ARBA00023157"/>
    </source>
</evidence>
<feature type="chain" id="PRO_5032968541" description="Thioredoxin domain-containing protein" evidence="5">
    <location>
        <begin position="21"/>
        <end position="243"/>
    </location>
</feature>
<dbReference type="Gene3D" id="3.40.30.10">
    <property type="entry name" value="Glutaredoxin"/>
    <property type="match status" value="1"/>
</dbReference>
<dbReference type="PANTHER" id="PTHR13887:SF14">
    <property type="entry name" value="DISULFIDE BOND FORMATION PROTEIN D"/>
    <property type="match status" value="1"/>
</dbReference>
<accession>A0A8B2NCP6</accession>
<dbReference type="Proteomes" id="UP000249590">
    <property type="component" value="Unassembled WGS sequence"/>
</dbReference>
<dbReference type="CDD" id="cd03023">
    <property type="entry name" value="DsbA_Com1_like"/>
    <property type="match status" value="1"/>
</dbReference>
<gene>
    <name evidence="7" type="ORF">DLJ53_33100</name>
</gene>
<dbReference type="RefSeq" id="WP_111352597.1">
    <property type="nucleotide sequence ID" value="NZ_QHHQ01000015.1"/>
</dbReference>
<dbReference type="InterPro" id="IPR013766">
    <property type="entry name" value="Thioredoxin_domain"/>
</dbReference>
<feature type="domain" description="Thioredoxin" evidence="6">
    <location>
        <begin position="53"/>
        <end position="243"/>
    </location>
</feature>
<protein>
    <recommendedName>
        <fullName evidence="6">Thioredoxin domain-containing protein</fullName>
    </recommendedName>
</protein>